<reference evidence="1" key="1">
    <citation type="submission" date="2018-01" db="EMBL/GenBank/DDBJ databases">
        <title>An insight into the sialome of Amazonian anophelines.</title>
        <authorList>
            <person name="Ribeiro J.M."/>
            <person name="Scarpassa V."/>
            <person name="Calvo E."/>
        </authorList>
    </citation>
    <scope>NUCLEOTIDE SEQUENCE</scope>
    <source>
        <tissue evidence="1">Salivary glands</tissue>
    </source>
</reference>
<dbReference type="EMBL" id="GGFJ01012002">
    <property type="protein sequence ID" value="MBW61143.1"/>
    <property type="molecule type" value="Transcribed_RNA"/>
</dbReference>
<organism evidence="1">
    <name type="scientific">Anopheles marajoara</name>
    <dbReference type="NCBI Taxonomy" id="58244"/>
    <lineage>
        <taxon>Eukaryota</taxon>
        <taxon>Metazoa</taxon>
        <taxon>Ecdysozoa</taxon>
        <taxon>Arthropoda</taxon>
        <taxon>Hexapoda</taxon>
        <taxon>Insecta</taxon>
        <taxon>Pterygota</taxon>
        <taxon>Neoptera</taxon>
        <taxon>Endopterygota</taxon>
        <taxon>Diptera</taxon>
        <taxon>Nematocera</taxon>
        <taxon>Culicoidea</taxon>
        <taxon>Culicidae</taxon>
        <taxon>Anophelinae</taxon>
        <taxon>Anopheles</taxon>
    </lineage>
</organism>
<proteinExistence type="predicted"/>
<evidence type="ECO:0000313" key="1">
    <source>
        <dbReference type="EMBL" id="MBW61143.1"/>
    </source>
</evidence>
<sequence length="124" mass="14084">MVKRLVWRRVVLSHFFTSSLRISMTARAALGNSLSKNSHNWAGTGRKTRNSLLMDHHHLVLTMAPYRGRGMHYIENGGHPIDPSRQKIYTLSYRGGAVRTKYLQTEQHLEHTRMMPSGGDAVAD</sequence>
<accession>A0A2M4C748</accession>
<name>A0A2M4C748_9DIPT</name>
<dbReference type="AlphaFoldDB" id="A0A2M4C748"/>
<protein>
    <submittedName>
        <fullName evidence="1">Putative secreted protein</fullName>
    </submittedName>
</protein>